<reference evidence="3 4" key="1">
    <citation type="journal article" date="2018" name="MBio">
        <title>Comparative Genomics Reveals the Core Gene Toolbox for the Fungus-Insect Symbiosis.</title>
        <authorList>
            <person name="Wang Y."/>
            <person name="Stata M."/>
            <person name="Wang W."/>
            <person name="Stajich J.E."/>
            <person name="White M.M."/>
            <person name="Moncalvo J.M."/>
        </authorList>
    </citation>
    <scope>NUCLEOTIDE SEQUENCE [LARGE SCALE GENOMIC DNA]</scope>
    <source>
        <strain evidence="3 4">SWE-8-4</strain>
    </source>
</reference>
<keyword evidence="4" id="KW-1185">Reference proteome</keyword>
<evidence type="ECO:0000256" key="1">
    <source>
        <dbReference type="SAM" id="MobiDB-lite"/>
    </source>
</evidence>
<accession>A0A2T9YVI3</accession>
<feature type="signal peptide" evidence="2">
    <location>
        <begin position="1"/>
        <end position="18"/>
    </location>
</feature>
<feature type="compositionally biased region" description="Polar residues" evidence="1">
    <location>
        <begin position="55"/>
        <end position="71"/>
    </location>
</feature>
<dbReference type="AlphaFoldDB" id="A0A2T9YVI3"/>
<evidence type="ECO:0000313" key="4">
    <source>
        <dbReference type="Proteomes" id="UP000245383"/>
    </source>
</evidence>
<organism evidence="3 4">
    <name type="scientific">Smittium simulii</name>
    <dbReference type="NCBI Taxonomy" id="133385"/>
    <lineage>
        <taxon>Eukaryota</taxon>
        <taxon>Fungi</taxon>
        <taxon>Fungi incertae sedis</taxon>
        <taxon>Zoopagomycota</taxon>
        <taxon>Kickxellomycotina</taxon>
        <taxon>Harpellomycetes</taxon>
        <taxon>Harpellales</taxon>
        <taxon>Legeriomycetaceae</taxon>
        <taxon>Smittium</taxon>
    </lineage>
</organism>
<keyword evidence="2" id="KW-0732">Signal</keyword>
<name>A0A2T9YVI3_9FUNG</name>
<comment type="caution">
    <text evidence="3">The sequence shown here is derived from an EMBL/GenBank/DDBJ whole genome shotgun (WGS) entry which is preliminary data.</text>
</comment>
<dbReference type="Proteomes" id="UP000245383">
    <property type="component" value="Unassembled WGS sequence"/>
</dbReference>
<protein>
    <submittedName>
        <fullName evidence="3">Uncharacterized protein</fullName>
    </submittedName>
</protein>
<evidence type="ECO:0000313" key="3">
    <source>
        <dbReference type="EMBL" id="PVU96294.1"/>
    </source>
</evidence>
<sequence length="82" mass="8914">MKLLYTTLCILGLKFVASSPWVANSGGASTWGWVMNTQNKAGTMWKKSAEKATAPSAQTKKGWSMNTQNKAGTMWKKSAEKA</sequence>
<evidence type="ECO:0000256" key="2">
    <source>
        <dbReference type="SAM" id="SignalP"/>
    </source>
</evidence>
<gene>
    <name evidence="3" type="ORF">BB561_001264</name>
</gene>
<feature type="chain" id="PRO_5015407728" evidence="2">
    <location>
        <begin position="19"/>
        <end position="82"/>
    </location>
</feature>
<feature type="region of interest" description="Disordered" evidence="1">
    <location>
        <begin position="44"/>
        <end position="82"/>
    </location>
</feature>
<proteinExistence type="predicted"/>
<dbReference type="EMBL" id="MBFR01000036">
    <property type="protein sequence ID" value="PVU96294.1"/>
    <property type="molecule type" value="Genomic_DNA"/>
</dbReference>